<organism evidence="3 4">
    <name type="scientific">Helicocarpus griseus UAMH5409</name>
    <dbReference type="NCBI Taxonomy" id="1447875"/>
    <lineage>
        <taxon>Eukaryota</taxon>
        <taxon>Fungi</taxon>
        <taxon>Dikarya</taxon>
        <taxon>Ascomycota</taxon>
        <taxon>Pezizomycotina</taxon>
        <taxon>Eurotiomycetes</taxon>
        <taxon>Eurotiomycetidae</taxon>
        <taxon>Onygenales</taxon>
        <taxon>Ajellomycetaceae</taxon>
        <taxon>Helicocarpus</taxon>
    </lineage>
</organism>
<sequence length="530" mass="58705">MAVGEYVRGKALQHDAPTSPGGNQAPKRSARELAADAARVKVPTTRLNGTSAPASGERETRRPTTASRSPRKGAERYAQHSQSKHRDVFDTDVETVDDSTITVPSVRGGESTRHDIQIPPGNRFISRGSNDLPLNAQYDQVQSGYRNSFEERMLRELGSDPLEDEHDDVHYQNEHYGPDDGAEGGTEDFEEDAQIFDWTSNQATNGEPLSWQKIEAALRDTNKPSSPVRSSQENANPASGTKQSDHERYPDHIHTPKTQKHPSGNRFVARSRFGTPNLRDDALHEEGRLVGARPVPQSPTRTVILSPQSQGDPQLGGGLSLGPNQPNPLRAMSDNDDQYNQYNSGGLFDITDLSAIDSTTSATTSDNQATCTSLRLSTLSPVSSKRPLTAFSSDYPTNILETKSFSDLRAESFDYNPAPPQPIFPPQDPPLPLAEKLTRLKALTDDQRQTFFASLTLTEWEESGDWLIEQFSLLLKKSKDARHERRQVAAVFEKEIERRYELVQTEGKEIGERLEEMRTGGMGVLKGRTS</sequence>
<dbReference type="EMBL" id="PDNB01000112">
    <property type="protein sequence ID" value="PGH07102.1"/>
    <property type="molecule type" value="Genomic_DNA"/>
</dbReference>
<evidence type="ECO:0000313" key="3">
    <source>
        <dbReference type="EMBL" id="PGH07102.1"/>
    </source>
</evidence>
<dbReference type="PANTHER" id="PTHR28244:SF1">
    <property type="entry name" value="RNA POLYMERASE I-SPECIFIC TRANSCRIPTION INITIATION FACTOR RRN11"/>
    <property type="match status" value="1"/>
</dbReference>
<dbReference type="InterPro" id="IPR029178">
    <property type="entry name" value="Ecm11_C"/>
</dbReference>
<gene>
    <name evidence="3" type="ORF">AJ79_06381</name>
</gene>
<dbReference type="GO" id="GO:0001164">
    <property type="term" value="F:RNA polymerase I core promoter sequence-specific DNA binding"/>
    <property type="evidence" value="ECO:0007669"/>
    <property type="project" value="TreeGrafter"/>
</dbReference>
<name>A0A2B7XEE1_9EURO</name>
<feature type="domain" description="Extracellular mutant protein 11 C-terminal" evidence="2">
    <location>
        <begin position="394"/>
        <end position="525"/>
    </location>
</feature>
<evidence type="ECO:0000259" key="2">
    <source>
        <dbReference type="Pfam" id="PF15463"/>
    </source>
</evidence>
<evidence type="ECO:0000256" key="1">
    <source>
        <dbReference type="SAM" id="MobiDB-lite"/>
    </source>
</evidence>
<dbReference type="AlphaFoldDB" id="A0A2B7XEE1"/>
<reference evidence="3 4" key="1">
    <citation type="submission" date="2017-10" db="EMBL/GenBank/DDBJ databases">
        <title>Comparative genomics in systemic dimorphic fungi from Ajellomycetaceae.</title>
        <authorList>
            <person name="Munoz J.F."/>
            <person name="Mcewen J.G."/>
            <person name="Clay O.K."/>
            <person name="Cuomo C.A."/>
        </authorList>
    </citation>
    <scope>NUCLEOTIDE SEQUENCE [LARGE SCALE GENOMIC DNA]</scope>
    <source>
        <strain evidence="3 4">UAMH5409</strain>
    </source>
</reference>
<dbReference type="OrthoDB" id="2159786at2759"/>
<feature type="region of interest" description="Disordered" evidence="1">
    <location>
        <begin position="1"/>
        <end position="131"/>
    </location>
</feature>
<dbReference type="Pfam" id="PF15463">
    <property type="entry name" value="ECM11"/>
    <property type="match status" value="1"/>
</dbReference>
<comment type="caution">
    <text evidence="3">The sequence shown here is derived from an EMBL/GenBank/DDBJ whole genome shotgun (WGS) entry which is preliminary data.</text>
</comment>
<accession>A0A2B7XEE1</accession>
<dbReference type="GO" id="GO:0042790">
    <property type="term" value="P:nucleolar large rRNA transcription by RNA polymerase I"/>
    <property type="evidence" value="ECO:0007669"/>
    <property type="project" value="TreeGrafter"/>
</dbReference>
<keyword evidence="4" id="KW-1185">Reference proteome</keyword>
<feature type="compositionally biased region" description="Basic and acidic residues" evidence="1">
    <location>
        <begin position="167"/>
        <end position="178"/>
    </location>
</feature>
<dbReference type="Proteomes" id="UP000223968">
    <property type="component" value="Unassembled WGS sequence"/>
</dbReference>
<feature type="compositionally biased region" description="Acidic residues" evidence="1">
    <location>
        <begin position="180"/>
        <end position="194"/>
    </location>
</feature>
<feature type="compositionally biased region" description="Polar residues" evidence="1">
    <location>
        <begin position="223"/>
        <end position="242"/>
    </location>
</feature>
<feature type="region of interest" description="Disordered" evidence="1">
    <location>
        <begin position="161"/>
        <end position="194"/>
    </location>
</feature>
<proteinExistence type="predicted"/>
<dbReference type="InterPro" id="IPR053029">
    <property type="entry name" value="RNA_pol_I-specific_init_factor"/>
</dbReference>
<feature type="region of interest" description="Disordered" evidence="1">
    <location>
        <begin position="219"/>
        <end position="281"/>
    </location>
</feature>
<protein>
    <recommendedName>
        <fullName evidence="2">Extracellular mutant protein 11 C-terminal domain-containing protein</fullName>
    </recommendedName>
</protein>
<evidence type="ECO:0000313" key="4">
    <source>
        <dbReference type="Proteomes" id="UP000223968"/>
    </source>
</evidence>
<feature type="compositionally biased region" description="Basic and acidic residues" evidence="1">
    <location>
        <begin position="72"/>
        <end position="89"/>
    </location>
</feature>
<feature type="compositionally biased region" description="Basic and acidic residues" evidence="1">
    <location>
        <begin position="243"/>
        <end position="254"/>
    </location>
</feature>
<dbReference type="GO" id="GO:0070860">
    <property type="term" value="C:RNA polymerase I core factor complex"/>
    <property type="evidence" value="ECO:0007669"/>
    <property type="project" value="TreeGrafter"/>
</dbReference>
<dbReference type="STRING" id="1447875.A0A2B7XEE1"/>
<dbReference type="GO" id="GO:0017025">
    <property type="term" value="F:TBP-class protein binding"/>
    <property type="evidence" value="ECO:0007669"/>
    <property type="project" value="TreeGrafter"/>
</dbReference>
<dbReference type="PANTHER" id="PTHR28244">
    <property type="entry name" value="RNA POLYMERASE I-SPECIFIC TRANSCRIPTION INITIATION FACTOR RRN11"/>
    <property type="match status" value="1"/>
</dbReference>